<sequence>PDRGSVFVDEEDITGLNEHQLFRIRKKFGFLFQGSALFDSLTVGENVGLGLKERSTFLPEEIQNIIHEKLSMVGMAGIEDIMPAELSGGMKKRVGLARAIAMEPEIVLYDEPTTGLDPIMADSINELMLFLKHELQITSVVVTHDITSARKVGDRIAMLHNGEIIFSGTISELDLTDDSIVRQFIEGRSENSMKLLIKKNISEKEG</sequence>
<feature type="domain" description="ABC transporter" evidence="2">
    <location>
        <begin position="1"/>
        <end position="186"/>
    </location>
</feature>
<dbReference type="InterPro" id="IPR003439">
    <property type="entry name" value="ABC_transporter-like_ATP-bd"/>
</dbReference>
<dbReference type="EMBL" id="BARU01026413">
    <property type="protein sequence ID" value="GAH76081.1"/>
    <property type="molecule type" value="Genomic_DNA"/>
</dbReference>
<name>X1I106_9ZZZZ</name>
<reference evidence="3" key="1">
    <citation type="journal article" date="2014" name="Front. Microbiol.">
        <title>High frequency of phylogenetically diverse reductive dehalogenase-homologous genes in deep subseafloor sedimentary metagenomes.</title>
        <authorList>
            <person name="Kawai M."/>
            <person name="Futagami T."/>
            <person name="Toyoda A."/>
            <person name="Takaki Y."/>
            <person name="Nishi S."/>
            <person name="Hori S."/>
            <person name="Arai W."/>
            <person name="Tsubouchi T."/>
            <person name="Morono Y."/>
            <person name="Uchiyama I."/>
            <person name="Ito T."/>
            <person name="Fujiyama A."/>
            <person name="Inagaki F."/>
            <person name="Takami H."/>
        </authorList>
    </citation>
    <scope>NUCLEOTIDE SEQUENCE</scope>
    <source>
        <strain evidence="3">Expedition CK06-06</strain>
    </source>
</reference>
<dbReference type="Pfam" id="PF00005">
    <property type="entry name" value="ABC_tran"/>
    <property type="match status" value="1"/>
</dbReference>
<dbReference type="GO" id="GO:0005524">
    <property type="term" value="F:ATP binding"/>
    <property type="evidence" value="ECO:0007669"/>
    <property type="project" value="InterPro"/>
</dbReference>
<evidence type="ECO:0000259" key="2">
    <source>
        <dbReference type="PROSITE" id="PS50893"/>
    </source>
</evidence>
<dbReference type="PROSITE" id="PS00211">
    <property type="entry name" value="ABC_TRANSPORTER_1"/>
    <property type="match status" value="1"/>
</dbReference>
<evidence type="ECO:0000313" key="3">
    <source>
        <dbReference type="EMBL" id="GAH76081.1"/>
    </source>
</evidence>
<evidence type="ECO:0000256" key="1">
    <source>
        <dbReference type="ARBA" id="ARBA00022448"/>
    </source>
</evidence>
<feature type="non-terminal residue" evidence="3">
    <location>
        <position position="1"/>
    </location>
</feature>
<dbReference type="SUPFAM" id="SSF52540">
    <property type="entry name" value="P-loop containing nucleoside triphosphate hydrolases"/>
    <property type="match status" value="1"/>
</dbReference>
<dbReference type="InterPro" id="IPR017871">
    <property type="entry name" value="ABC_transporter-like_CS"/>
</dbReference>
<dbReference type="AlphaFoldDB" id="X1I106"/>
<dbReference type="PROSITE" id="PS50893">
    <property type="entry name" value="ABC_TRANSPORTER_2"/>
    <property type="match status" value="1"/>
</dbReference>
<proteinExistence type="predicted"/>
<gene>
    <name evidence="3" type="ORF">S03H2_42432</name>
</gene>
<dbReference type="Gene3D" id="3.40.50.300">
    <property type="entry name" value="P-loop containing nucleotide triphosphate hydrolases"/>
    <property type="match status" value="1"/>
</dbReference>
<protein>
    <recommendedName>
        <fullName evidence="2">ABC transporter domain-containing protein</fullName>
    </recommendedName>
</protein>
<dbReference type="InterPro" id="IPR027417">
    <property type="entry name" value="P-loop_NTPase"/>
</dbReference>
<dbReference type="PANTHER" id="PTHR43023">
    <property type="entry name" value="PROTEIN TRIGALACTOSYLDIACYLGLYCEROL 3, CHLOROPLASTIC"/>
    <property type="match status" value="1"/>
</dbReference>
<comment type="caution">
    <text evidence="3">The sequence shown here is derived from an EMBL/GenBank/DDBJ whole genome shotgun (WGS) entry which is preliminary data.</text>
</comment>
<dbReference type="GO" id="GO:0016887">
    <property type="term" value="F:ATP hydrolysis activity"/>
    <property type="evidence" value="ECO:0007669"/>
    <property type="project" value="InterPro"/>
</dbReference>
<organism evidence="3">
    <name type="scientific">marine sediment metagenome</name>
    <dbReference type="NCBI Taxonomy" id="412755"/>
    <lineage>
        <taxon>unclassified sequences</taxon>
        <taxon>metagenomes</taxon>
        <taxon>ecological metagenomes</taxon>
    </lineage>
</organism>
<accession>X1I106</accession>
<keyword evidence="1" id="KW-0813">Transport</keyword>
<dbReference type="PANTHER" id="PTHR43023:SF6">
    <property type="entry name" value="INTERMEMBRANE PHOSPHOLIPID TRANSPORT SYSTEM ATP-BINDING PROTEIN MLAF"/>
    <property type="match status" value="1"/>
</dbReference>